<accession>A0A4Y7SFQ9</accession>
<dbReference type="EMBL" id="QPFP01000139">
    <property type="protein sequence ID" value="TEB20469.1"/>
    <property type="molecule type" value="Genomic_DNA"/>
</dbReference>
<evidence type="ECO:0000256" key="2">
    <source>
        <dbReference type="SAM" id="Phobius"/>
    </source>
</evidence>
<feature type="region of interest" description="Disordered" evidence="1">
    <location>
        <begin position="24"/>
        <end position="60"/>
    </location>
</feature>
<protein>
    <submittedName>
        <fullName evidence="3">Uncharacterized protein</fullName>
    </submittedName>
</protein>
<dbReference type="STRING" id="71717.A0A4Y7SFQ9"/>
<dbReference type="Gene3D" id="3.40.50.11350">
    <property type="match status" value="2"/>
</dbReference>
<evidence type="ECO:0000256" key="1">
    <source>
        <dbReference type="SAM" id="MobiDB-lite"/>
    </source>
</evidence>
<feature type="region of interest" description="Disordered" evidence="1">
    <location>
        <begin position="588"/>
        <end position="640"/>
    </location>
</feature>
<feature type="compositionally biased region" description="Basic residues" evidence="1">
    <location>
        <begin position="618"/>
        <end position="631"/>
    </location>
</feature>
<keyword evidence="2" id="KW-1133">Transmembrane helix</keyword>
<keyword evidence="2" id="KW-0472">Membrane</keyword>
<gene>
    <name evidence="3" type="ORF">FA13DRAFT_212818</name>
</gene>
<dbReference type="Proteomes" id="UP000298030">
    <property type="component" value="Unassembled WGS sequence"/>
</dbReference>
<sequence>MSPGPSRASFEDDDLDATSVDAPLLPLKPLHSNDDDNSNRVSSTSAAGRRRRRSLEGSDSTGASHFFGTFHNLFSRWTSGSIPRTGARKSVRRRAFQCCLLLISAPLLLLVCGVLGWGGLPRSYGDIRNLERQLPQHRWADVAVSSDGELVEASGGKRYNWEQEAGEGYLRFPNHLWGHGFNNILEEILLDAQLAHLSNRTYVFEDYVWSHSPLPYTLYDFALRPTRVPINAFISGFIAGGNVPSSNQPVRPVCPGRCQLLTKIKAHNSISARYYENICPSSLPNNHRVVLSVDDAPDFWDGKAHVEWWVEKIKTAGRGKRCVEIRENGVGRGSGKRLFGFGYVTAQSTMPVCSRQPHRFFMSHPHISPVVPPLLESPVLKHFSWSPLVNSAVQRTVDVLGLSSSTANDTTLPGLLAIHLRRGDYSRHCARLASWQAGYMGFNLAEGVKDRLDVKEAWKDEKEATAQRERRREERRALRRKEIKQGNSEGEALERRWWYWAGKAGQRLTNGEAGVTGHTAPANPQTKQVVAKPPQAHDAPSATVDDTSGPSSGPSGKVKIQKDVDFRKASGGIVVGANTQQFVAMVETDSKTTEGGSTSAKTTEPPRRWMWWGGGSKKGGKSVSKKTRSKNPKAQLEEDPAAMRPQFPFSGLHLDTEQLERRGMVSELLDLERRDAKEDAIKHYYFKHCLPTIEQVVERAREVRDDWAKTASDHGHPHTPLTRILLLSNGWPSFLLELAAALRKEGWEVVDPDESIRKGMGKLNDVDVAVDMALAQRAEVFLGNGFSTLSGNVILLRMAAGEESEGNRLLRRGE</sequence>
<reference evidence="3 4" key="1">
    <citation type="journal article" date="2019" name="Nat. Ecol. Evol.">
        <title>Megaphylogeny resolves global patterns of mushroom evolution.</title>
        <authorList>
            <person name="Varga T."/>
            <person name="Krizsan K."/>
            <person name="Foldi C."/>
            <person name="Dima B."/>
            <person name="Sanchez-Garcia M."/>
            <person name="Sanchez-Ramirez S."/>
            <person name="Szollosi G.J."/>
            <person name="Szarkandi J.G."/>
            <person name="Papp V."/>
            <person name="Albert L."/>
            <person name="Andreopoulos W."/>
            <person name="Angelini C."/>
            <person name="Antonin V."/>
            <person name="Barry K.W."/>
            <person name="Bougher N.L."/>
            <person name="Buchanan P."/>
            <person name="Buyck B."/>
            <person name="Bense V."/>
            <person name="Catcheside P."/>
            <person name="Chovatia M."/>
            <person name="Cooper J."/>
            <person name="Damon W."/>
            <person name="Desjardin D."/>
            <person name="Finy P."/>
            <person name="Geml J."/>
            <person name="Haridas S."/>
            <person name="Hughes K."/>
            <person name="Justo A."/>
            <person name="Karasinski D."/>
            <person name="Kautmanova I."/>
            <person name="Kiss B."/>
            <person name="Kocsube S."/>
            <person name="Kotiranta H."/>
            <person name="LaButti K.M."/>
            <person name="Lechner B.E."/>
            <person name="Liimatainen K."/>
            <person name="Lipzen A."/>
            <person name="Lukacs Z."/>
            <person name="Mihaltcheva S."/>
            <person name="Morgado L.N."/>
            <person name="Niskanen T."/>
            <person name="Noordeloos M.E."/>
            <person name="Ohm R.A."/>
            <person name="Ortiz-Santana B."/>
            <person name="Ovrebo C."/>
            <person name="Racz N."/>
            <person name="Riley R."/>
            <person name="Savchenko A."/>
            <person name="Shiryaev A."/>
            <person name="Soop K."/>
            <person name="Spirin V."/>
            <person name="Szebenyi C."/>
            <person name="Tomsovsky M."/>
            <person name="Tulloss R.E."/>
            <person name="Uehling J."/>
            <person name="Grigoriev I.V."/>
            <person name="Vagvolgyi C."/>
            <person name="Papp T."/>
            <person name="Martin F.M."/>
            <person name="Miettinen O."/>
            <person name="Hibbett D.S."/>
            <person name="Nagy L.G."/>
        </authorList>
    </citation>
    <scope>NUCLEOTIDE SEQUENCE [LARGE SCALE GENOMIC DNA]</scope>
    <source>
        <strain evidence="3 4">FP101781</strain>
    </source>
</reference>
<name>A0A4Y7SFQ9_COPMI</name>
<keyword evidence="2" id="KW-0812">Transmembrane</keyword>
<feature type="region of interest" description="Disordered" evidence="1">
    <location>
        <begin position="510"/>
        <end position="561"/>
    </location>
</feature>
<dbReference type="OrthoDB" id="2559662at2759"/>
<feature type="compositionally biased region" description="Basic and acidic residues" evidence="1">
    <location>
        <begin position="461"/>
        <end position="476"/>
    </location>
</feature>
<proteinExistence type="predicted"/>
<keyword evidence="4" id="KW-1185">Reference proteome</keyword>
<dbReference type="AlphaFoldDB" id="A0A4Y7SFQ9"/>
<evidence type="ECO:0000313" key="3">
    <source>
        <dbReference type="EMBL" id="TEB20469.1"/>
    </source>
</evidence>
<organism evidence="3 4">
    <name type="scientific">Coprinellus micaceus</name>
    <name type="common">Glistening ink-cap mushroom</name>
    <name type="synonym">Coprinus micaceus</name>
    <dbReference type="NCBI Taxonomy" id="71717"/>
    <lineage>
        <taxon>Eukaryota</taxon>
        <taxon>Fungi</taxon>
        <taxon>Dikarya</taxon>
        <taxon>Basidiomycota</taxon>
        <taxon>Agaricomycotina</taxon>
        <taxon>Agaricomycetes</taxon>
        <taxon>Agaricomycetidae</taxon>
        <taxon>Agaricales</taxon>
        <taxon>Agaricineae</taxon>
        <taxon>Psathyrellaceae</taxon>
        <taxon>Coprinellus</taxon>
    </lineage>
</organism>
<dbReference type="CDD" id="cd11296">
    <property type="entry name" value="O-FucT_like"/>
    <property type="match status" value="1"/>
</dbReference>
<comment type="caution">
    <text evidence="3">The sequence shown here is derived from an EMBL/GenBank/DDBJ whole genome shotgun (WGS) entry which is preliminary data.</text>
</comment>
<evidence type="ECO:0000313" key="4">
    <source>
        <dbReference type="Proteomes" id="UP000298030"/>
    </source>
</evidence>
<feature type="compositionally biased region" description="Polar residues" evidence="1">
    <location>
        <begin position="593"/>
        <end position="602"/>
    </location>
</feature>
<feature type="transmembrane region" description="Helical" evidence="2">
    <location>
        <begin position="98"/>
        <end position="120"/>
    </location>
</feature>
<feature type="region of interest" description="Disordered" evidence="1">
    <location>
        <begin position="461"/>
        <end position="486"/>
    </location>
</feature>